<evidence type="ECO:0008006" key="12">
    <source>
        <dbReference type="Google" id="ProtNLM"/>
    </source>
</evidence>
<gene>
    <name evidence="10" type="ORF">LUZ63_020271</name>
</gene>
<feature type="region of interest" description="Disordered" evidence="8">
    <location>
        <begin position="445"/>
        <end position="473"/>
    </location>
</feature>
<name>A0A9P9ZA76_9POAL</name>
<dbReference type="GO" id="GO:0005886">
    <property type="term" value="C:plasma membrane"/>
    <property type="evidence" value="ECO:0007669"/>
    <property type="project" value="UniProtKB-SubCell"/>
</dbReference>
<keyword evidence="11" id="KW-1185">Reference proteome</keyword>
<evidence type="ECO:0000256" key="9">
    <source>
        <dbReference type="SAM" id="Phobius"/>
    </source>
</evidence>
<evidence type="ECO:0000256" key="3">
    <source>
        <dbReference type="ARBA" id="ARBA00022448"/>
    </source>
</evidence>
<sequence length="473" mass="49241">MPAPMAFVLASSTVSSVWSRIRSCSGPWSEPPSSRDPKGVRAEARGRGPASSLVTATGSSSQVVGLRASRTAGSVAPVSEPTASTPDDGAVPARERLVERGLAVASRWVLRLLVVAAGLVVLGLGIGRLWSIVLPVVLALIVTTVLSPVARLMERWLRFPHALSAAVTLVGSLALVGLLFASLAPSVVDQVGQVATSASVGLEKVEDWVQSTPLDITQEQVETLVAEAQQRLQESAASIAAGVLIGVNAVTSGVITLLLTLVLVFFFLKDGHRFLPWLERQAGPRAGGHLREVGRRSWKVLAGFIRTQALVGLVDAMLIGAGLLIVGVPLALPLAVLTFFGGFVPIVGAVTVGALAVLVALVSNGLTAAIIIFVVILAVQQIEGNVLQPFLQGRSMNLHAAVILLAVTLGSTLFGITGAFLAVPFTAVAAVVYRYVDEQLVAAGGDHPDVGPVEPSDRIEDAEAEDEEEPRAD</sequence>
<comment type="caution">
    <text evidence="10">The sequence shown here is derived from an EMBL/GenBank/DDBJ whole genome shotgun (WGS) entry which is preliminary data.</text>
</comment>
<dbReference type="EMBL" id="JAMQYH010000029">
    <property type="protein sequence ID" value="KAJ1684516.1"/>
    <property type="molecule type" value="Genomic_DNA"/>
</dbReference>
<feature type="transmembrane region" description="Helical" evidence="9">
    <location>
        <begin position="162"/>
        <end position="184"/>
    </location>
</feature>
<evidence type="ECO:0000313" key="10">
    <source>
        <dbReference type="EMBL" id="KAJ1684516.1"/>
    </source>
</evidence>
<dbReference type="Pfam" id="PF01594">
    <property type="entry name" value="AI-2E_transport"/>
    <property type="match status" value="1"/>
</dbReference>
<feature type="transmembrane region" description="Helical" evidence="9">
    <location>
        <begin position="108"/>
        <end position="126"/>
    </location>
</feature>
<dbReference type="Proteomes" id="UP001151287">
    <property type="component" value="Unassembled WGS sequence"/>
</dbReference>
<protein>
    <recommendedName>
        <fullName evidence="12">AI-2E family transporter</fullName>
    </recommendedName>
</protein>
<dbReference type="PANTHER" id="PTHR21716">
    <property type="entry name" value="TRANSMEMBRANE PROTEIN"/>
    <property type="match status" value="1"/>
</dbReference>
<evidence type="ECO:0000256" key="6">
    <source>
        <dbReference type="ARBA" id="ARBA00022989"/>
    </source>
</evidence>
<dbReference type="PANTHER" id="PTHR21716:SF53">
    <property type="entry name" value="PERMEASE PERM-RELATED"/>
    <property type="match status" value="1"/>
</dbReference>
<keyword evidence="3" id="KW-0813">Transport</keyword>
<feature type="compositionally biased region" description="Polar residues" evidence="8">
    <location>
        <begin position="52"/>
        <end position="63"/>
    </location>
</feature>
<feature type="transmembrane region" description="Helical" evidence="9">
    <location>
        <begin position="400"/>
        <end position="433"/>
    </location>
</feature>
<feature type="compositionally biased region" description="Basic and acidic residues" evidence="8">
    <location>
        <begin position="33"/>
        <end position="46"/>
    </location>
</feature>
<reference evidence="10" key="1">
    <citation type="journal article" date="2022" name="Cell">
        <title>Repeat-based holocentromeres influence genome architecture and karyotype evolution.</title>
        <authorList>
            <person name="Hofstatter P.G."/>
            <person name="Thangavel G."/>
            <person name="Lux T."/>
            <person name="Neumann P."/>
            <person name="Vondrak T."/>
            <person name="Novak P."/>
            <person name="Zhang M."/>
            <person name="Costa L."/>
            <person name="Castellani M."/>
            <person name="Scott A."/>
            <person name="Toegelov H."/>
            <person name="Fuchs J."/>
            <person name="Mata-Sucre Y."/>
            <person name="Dias Y."/>
            <person name="Vanzela A.L.L."/>
            <person name="Huettel B."/>
            <person name="Almeida C.C.S."/>
            <person name="Simkova H."/>
            <person name="Souza G."/>
            <person name="Pedrosa-Harand A."/>
            <person name="Macas J."/>
            <person name="Mayer K.F.X."/>
            <person name="Houben A."/>
            <person name="Marques A."/>
        </authorList>
    </citation>
    <scope>NUCLEOTIDE SEQUENCE</scope>
    <source>
        <strain evidence="10">RhyBre1mFocal</strain>
    </source>
</reference>
<feature type="transmembrane region" description="Helical" evidence="9">
    <location>
        <begin position="132"/>
        <end position="150"/>
    </location>
</feature>
<evidence type="ECO:0000256" key="5">
    <source>
        <dbReference type="ARBA" id="ARBA00022692"/>
    </source>
</evidence>
<keyword evidence="5 9" id="KW-0812">Transmembrane</keyword>
<keyword evidence="6 9" id="KW-1133">Transmembrane helix</keyword>
<keyword evidence="7 9" id="KW-0472">Membrane</keyword>
<dbReference type="InterPro" id="IPR002549">
    <property type="entry name" value="AI-2E-like"/>
</dbReference>
<evidence type="ECO:0000256" key="2">
    <source>
        <dbReference type="ARBA" id="ARBA00009773"/>
    </source>
</evidence>
<evidence type="ECO:0000256" key="8">
    <source>
        <dbReference type="SAM" id="MobiDB-lite"/>
    </source>
</evidence>
<feature type="transmembrane region" description="Helical" evidence="9">
    <location>
        <begin position="316"/>
        <end position="340"/>
    </location>
</feature>
<feature type="compositionally biased region" description="Acidic residues" evidence="8">
    <location>
        <begin position="462"/>
        <end position="473"/>
    </location>
</feature>
<feature type="transmembrane region" description="Helical" evidence="9">
    <location>
        <begin position="239"/>
        <end position="268"/>
    </location>
</feature>
<organism evidence="10 11">
    <name type="scientific">Rhynchospora breviuscula</name>
    <dbReference type="NCBI Taxonomy" id="2022672"/>
    <lineage>
        <taxon>Eukaryota</taxon>
        <taxon>Viridiplantae</taxon>
        <taxon>Streptophyta</taxon>
        <taxon>Embryophyta</taxon>
        <taxon>Tracheophyta</taxon>
        <taxon>Spermatophyta</taxon>
        <taxon>Magnoliopsida</taxon>
        <taxon>Liliopsida</taxon>
        <taxon>Poales</taxon>
        <taxon>Cyperaceae</taxon>
        <taxon>Cyperoideae</taxon>
        <taxon>Rhynchosporeae</taxon>
        <taxon>Rhynchospora</taxon>
    </lineage>
</organism>
<evidence type="ECO:0000256" key="7">
    <source>
        <dbReference type="ARBA" id="ARBA00023136"/>
    </source>
</evidence>
<feature type="transmembrane region" description="Helical" evidence="9">
    <location>
        <begin position="346"/>
        <end position="379"/>
    </location>
</feature>
<proteinExistence type="inferred from homology"/>
<accession>A0A9P9ZA76</accession>
<comment type="subcellular location">
    <subcellularLocation>
        <location evidence="1">Cell membrane</location>
        <topology evidence="1">Multi-pass membrane protein</topology>
    </subcellularLocation>
</comment>
<evidence type="ECO:0000256" key="4">
    <source>
        <dbReference type="ARBA" id="ARBA00022475"/>
    </source>
</evidence>
<dbReference type="GO" id="GO:0055085">
    <property type="term" value="P:transmembrane transport"/>
    <property type="evidence" value="ECO:0007669"/>
    <property type="project" value="TreeGrafter"/>
</dbReference>
<keyword evidence="4" id="KW-1003">Cell membrane</keyword>
<evidence type="ECO:0000313" key="11">
    <source>
        <dbReference type="Proteomes" id="UP001151287"/>
    </source>
</evidence>
<evidence type="ECO:0000256" key="1">
    <source>
        <dbReference type="ARBA" id="ARBA00004651"/>
    </source>
</evidence>
<dbReference type="AlphaFoldDB" id="A0A9P9ZA76"/>
<feature type="region of interest" description="Disordered" evidence="8">
    <location>
        <begin position="24"/>
        <end position="64"/>
    </location>
</feature>
<comment type="similarity">
    <text evidence="2">Belongs to the autoinducer-2 exporter (AI-2E) (TC 2.A.86) family.</text>
</comment>